<dbReference type="RefSeq" id="WP_145287746.1">
    <property type="nucleotide sequence ID" value="NZ_CP036291.1"/>
</dbReference>
<keyword evidence="2" id="KW-1185">Reference proteome</keyword>
<dbReference type="OrthoDB" id="282562at2"/>
<dbReference type="AlphaFoldDB" id="A0A518DF10"/>
<reference evidence="1 2" key="1">
    <citation type="submission" date="2019-02" db="EMBL/GenBank/DDBJ databases">
        <title>Deep-cultivation of Planctomycetes and their phenomic and genomic characterization uncovers novel biology.</title>
        <authorList>
            <person name="Wiegand S."/>
            <person name="Jogler M."/>
            <person name="Boedeker C."/>
            <person name="Pinto D."/>
            <person name="Vollmers J."/>
            <person name="Rivas-Marin E."/>
            <person name="Kohn T."/>
            <person name="Peeters S.H."/>
            <person name="Heuer A."/>
            <person name="Rast P."/>
            <person name="Oberbeckmann S."/>
            <person name="Bunk B."/>
            <person name="Jeske O."/>
            <person name="Meyerdierks A."/>
            <person name="Storesund J.E."/>
            <person name="Kallscheuer N."/>
            <person name="Luecker S."/>
            <person name="Lage O.M."/>
            <person name="Pohl T."/>
            <person name="Merkel B.J."/>
            <person name="Hornburger P."/>
            <person name="Mueller R.-W."/>
            <person name="Bruemmer F."/>
            <person name="Labrenz M."/>
            <person name="Spormann A.M."/>
            <person name="Op den Camp H."/>
            <person name="Overmann J."/>
            <person name="Amann R."/>
            <person name="Jetten M.S.M."/>
            <person name="Mascher T."/>
            <person name="Medema M.H."/>
            <person name="Devos D.P."/>
            <person name="Kaster A.-K."/>
            <person name="Ovreas L."/>
            <person name="Rohde M."/>
            <person name="Galperin M.Y."/>
            <person name="Jogler C."/>
        </authorList>
    </citation>
    <scope>NUCLEOTIDE SEQUENCE [LARGE SCALE GENOMIC DNA]</scope>
    <source>
        <strain evidence="1 2">Pla175</strain>
    </source>
</reference>
<evidence type="ECO:0008006" key="3">
    <source>
        <dbReference type="Google" id="ProtNLM"/>
    </source>
</evidence>
<dbReference type="EMBL" id="CP036291">
    <property type="protein sequence ID" value="QDU90040.1"/>
    <property type="molecule type" value="Genomic_DNA"/>
</dbReference>
<evidence type="ECO:0000313" key="1">
    <source>
        <dbReference type="EMBL" id="QDU90040.1"/>
    </source>
</evidence>
<protein>
    <recommendedName>
        <fullName evidence="3">AAA+ ATPase domain-containing protein</fullName>
    </recommendedName>
</protein>
<evidence type="ECO:0000313" key="2">
    <source>
        <dbReference type="Proteomes" id="UP000317429"/>
    </source>
</evidence>
<organism evidence="1 2">
    <name type="scientific">Pirellulimonas nuda</name>
    <dbReference type="NCBI Taxonomy" id="2528009"/>
    <lineage>
        <taxon>Bacteria</taxon>
        <taxon>Pseudomonadati</taxon>
        <taxon>Planctomycetota</taxon>
        <taxon>Planctomycetia</taxon>
        <taxon>Pirellulales</taxon>
        <taxon>Lacipirellulaceae</taxon>
        <taxon>Pirellulimonas</taxon>
    </lineage>
</organism>
<proteinExistence type="predicted"/>
<dbReference type="KEGG" id="pnd:Pla175_34390"/>
<dbReference type="InterPro" id="IPR027417">
    <property type="entry name" value="P-loop_NTPase"/>
</dbReference>
<dbReference type="SUPFAM" id="SSF52540">
    <property type="entry name" value="P-loop containing nucleoside triphosphate hydrolases"/>
    <property type="match status" value="1"/>
</dbReference>
<gene>
    <name evidence="1" type="ORF">Pla175_34390</name>
</gene>
<name>A0A518DF10_9BACT</name>
<dbReference type="Proteomes" id="UP000317429">
    <property type="component" value="Chromosome"/>
</dbReference>
<sequence length="206" mass="22603">MNTISIAPRDADVPSRFSNPFATCWTRPGALTPILPDGLSIEDLVERLRSNAWRGEIVGPHGSGKSTLLAALAPVARSAAGGELTIIDGLDEASWLSRRLLVRPKCRLLATTHVGAGLPTLCRMAPALDQLRELYQRLTTDRENSTTLADAYDHYDRCQGNIREVWFALYLLHERRSRGAGGASVSCLQRRSRGRAVRLTPTQEAT</sequence>
<accession>A0A518DF10</accession>